<name>A0A5E7MRE6_PSEFL</name>
<evidence type="ECO:0000313" key="2">
    <source>
        <dbReference type="Proteomes" id="UP000327111"/>
    </source>
</evidence>
<gene>
    <name evidence="1" type="ORF">PS854_04112</name>
</gene>
<dbReference type="RefSeq" id="WP_150735044.1">
    <property type="nucleotide sequence ID" value="NZ_CABVIF010000009.1"/>
</dbReference>
<protein>
    <submittedName>
        <fullName evidence="1">Uncharacterized protein</fullName>
    </submittedName>
</protein>
<dbReference type="AlphaFoldDB" id="A0A5E7MRE6"/>
<accession>A0A5E7MRE6</accession>
<dbReference type="Proteomes" id="UP000327111">
    <property type="component" value="Unassembled WGS sequence"/>
</dbReference>
<evidence type="ECO:0000313" key="1">
    <source>
        <dbReference type="EMBL" id="VVP27211.1"/>
    </source>
</evidence>
<dbReference type="EMBL" id="CABVIF010000009">
    <property type="protein sequence ID" value="VVP27211.1"/>
    <property type="molecule type" value="Genomic_DNA"/>
</dbReference>
<organism evidence="1 2">
    <name type="scientific">Pseudomonas fluorescens</name>
    <dbReference type="NCBI Taxonomy" id="294"/>
    <lineage>
        <taxon>Bacteria</taxon>
        <taxon>Pseudomonadati</taxon>
        <taxon>Pseudomonadota</taxon>
        <taxon>Gammaproteobacteria</taxon>
        <taxon>Pseudomonadales</taxon>
        <taxon>Pseudomonadaceae</taxon>
        <taxon>Pseudomonas</taxon>
    </lineage>
</organism>
<sequence>MSTLCLDAIHRCQIRFTGAQLYEQTGARSRSEFARHCDQLDYPHLYAAPSVAGEQVPRPPNRKWLKMLDEGTATHSGSLNRLAAVYPEIYGVRDHLLWEVPSWDSDDDEAPATYLKHLKPQCRALERSSYRCRTNARMKWTLGVPDWTNLAMPLALLSSSTPGYHPQQRWLHTYFCHYLTLASLSPTYRYCFPDLWALIDRWLQARGLGADASPLKWPVDAGAFKYQQALHQLARKELMDRGWLPEVVLPTRCALAMLWSLHLGGPQLTQQLERSHSRGGRRCPASLRHLMRDLDPRLNVAV</sequence>
<reference evidence="1 2" key="1">
    <citation type="submission" date="2019-09" db="EMBL/GenBank/DDBJ databases">
        <authorList>
            <person name="Chandra G."/>
            <person name="Truman W A."/>
        </authorList>
    </citation>
    <scope>NUCLEOTIDE SEQUENCE [LARGE SCALE GENOMIC DNA]</scope>
    <source>
        <strain evidence="1">PS854</strain>
    </source>
</reference>
<proteinExistence type="predicted"/>